<dbReference type="EMBL" id="GBXM01046572">
    <property type="protein sequence ID" value="JAH62005.1"/>
    <property type="molecule type" value="Transcribed_RNA"/>
</dbReference>
<name>A0A0E9UA08_ANGAN</name>
<evidence type="ECO:0000313" key="1">
    <source>
        <dbReference type="EMBL" id="JAH62005.1"/>
    </source>
</evidence>
<reference evidence="1" key="1">
    <citation type="submission" date="2014-11" db="EMBL/GenBank/DDBJ databases">
        <authorList>
            <person name="Amaro Gonzalez C."/>
        </authorList>
    </citation>
    <scope>NUCLEOTIDE SEQUENCE</scope>
</reference>
<accession>A0A0E9UA08</accession>
<protein>
    <submittedName>
        <fullName evidence="1">Uncharacterized protein</fullName>
    </submittedName>
</protein>
<proteinExistence type="predicted"/>
<organism evidence="1">
    <name type="scientific">Anguilla anguilla</name>
    <name type="common">European freshwater eel</name>
    <name type="synonym">Muraena anguilla</name>
    <dbReference type="NCBI Taxonomy" id="7936"/>
    <lineage>
        <taxon>Eukaryota</taxon>
        <taxon>Metazoa</taxon>
        <taxon>Chordata</taxon>
        <taxon>Craniata</taxon>
        <taxon>Vertebrata</taxon>
        <taxon>Euteleostomi</taxon>
        <taxon>Actinopterygii</taxon>
        <taxon>Neopterygii</taxon>
        <taxon>Teleostei</taxon>
        <taxon>Anguilliformes</taxon>
        <taxon>Anguillidae</taxon>
        <taxon>Anguilla</taxon>
    </lineage>
</organism>
<sequence>MNLDLEVLLMELQ</sequence>
<reference evidence="1" key="2">
    <citation type="journal article" date="2015" name="Fish Shellfish Immunol.">
        <title>Early steps in the European eel (Anguilla anguilla)-Vibrio vulnificus interaction in the gills: Role of the RtxA13 toxin.</title>
        <authorList>
            <person name="Callol A."/>
            <person name="Pajuelo D."/>
            <person name="Ebbesson L."/>
            <person name="Teles M."/>
            <person name="MacKenzie S."/>
            <person name="Amaro C."/>
        </authorList>
    </citation>
    <scope>NUCLEOTIDE SEQUENCE</scope>
</reference>